<dbReference type="InterPro" id="IPR012338">
    <property type="entry name" value="Beta-lactam/transpept-like"/>
</dbReference>
<dbReference type="GO" id="GO:0016787">
    <property type="term" value="F:hydrolase activity"/>
    <property type="evidence" value="ECO:0007669"/>
    <property type="project" value="UniProtKB-KW"/>
</dbReference>
<sequence length="431" mass="48603">MAAKYAGEKSSLTVAEHKKLLEEGYPIHLVRRAKDLFSFRHFSVDALDHKETAEDDALYYFNFMWEFLPSAVVPASKNTFELPRVLNPELDNLTYSDVEGNSFPSLKEFIDSPESKLQGIMMIHKGNVVYEEYPGMRPKDKHLWMSVTKALSGTLMLDLIQSGKVDSEAPITKYVPRLKGSAWDNVPVRSVLTMTTGLNLDDIAGNMYKSGTMEQRYYKASFGDYYNGKKEDWIEVIREAEKIAEPYTKYQYASLNTQVLSIAIENVTGKKFVDYLYERFLQYAGTGEMVANLFPDGSIHAATAMNSTLEDMGRFGLLFTPTFKKITGKEVASPKLAEYMFDIMVPYDILYESAVGKTAYTYLGTQDFYGGGAQFDFLWEDGAFCKLGHNNQGIYIDPKREFVGVYFSASLAPNLPIGFIRAAALALDKNE</sequence>
<dbReference type="SUPFAM" id="SSF56601">
    <property type="entry name" value="beta-lactamase/transpeptidase-like"/>
    <property type="match status" value="1"/>
</dbReference>
<feature type="domain" description="Beta-lactamase-related" evidence="1">
    <location>
        <begin position="120"/>
        <end position="414"/>
    </location>
</feature>
<reference evidence="2" key="1">
    <citation type="submission" date="2022-11" db="EMBL/GenBank/DDBJ databases">
        <title>Marilongibacter aestuarii gen. nov., sp. nov., isolated from tidal flat sediment.</title>
        <authorList>
            <person name="Jiayan W."/>
        </authorList>
    </citation>
    <scope>NUCLEOTIDE SEQUENCE</scope>
    <source>
        <strain evidence="2">Z1-6</strain>
    </source>
</reference>
<evidence type="ECO:0000259" key="1">
    <source>
        <dbReference type="Pfam" id="PF00144"/>
    </source>
</evidence>
<comment type="caution">
    <text evidence="2">The sequence shown here is derived from an EMBL/GenBank/DDBJ whole genome shotgun (WGS) entry which is preliminary data.</text>
</comment>
<dbReference type="InterPro" id="IPR001466">
    <property type="entry name" value="Beta-lactam-related"/>
</dbReference>
<keyword evidence="2" id="KW-0378">Hydrolase</keyword>
<dbReference type="PANTHER" id="PTHR43283">
    <property type="entry name" value="BETA-LACTAMASE-RELATED"/>
    <property type="match status" value="1"/>
</dbReference>
<evidence type="ECO:0000313" key="3">
    <source>
        <dbReference type="Proteomes" id="UP001145087"/>
    </source>
</evidence>
<dbReference type="EMBL" id="JAPOHD010000012">
    <property type="protein sequence ID" value="MCY1719959.1"/>
    <property type="molecule type" value="Genomic_DNA"/>
</dbReference>
<keyword evidence="3" id="KW-1185">Reference proteome</keyword>
<dbReference type="Proteomes" id="UP001145087">
    <property type="component" value="Unassembled WGS sequence"/>
</dbReference>
<name>A0A9X3F3N0_9BACT</name>
<dbReference type="InterPro" id="IPR050789">
    <property type="entry name" value="Diverse_Enzym_Activities"/>
</dbReference>
<evidence type="ECO:0000313" key="2">
    <source>
        <dbReference type="EMBL" id="MCY1719959.1"/>
    </source>
</evidence>
<protein>
    <submittedName>
        <fullName evidence="2">Serine hydrolase</fullName>
    </submittedName>
</protein>
<dbReference type="RefSeq" id="WP_343332291.1">
    <property type="nucleotide sequence ID" value="NZ_JAPOHD010000012.1"/>
</dbReference>
<dbReference type="Gene3D" id="3.40.710.10">
    <property type="entry name" value="DD-peptidase/beta-lactamase superfamily"/>
    <property type="match status" value="1"/>
</dbReference>
<proteinExistence type="predicted"/>
<accession>A0A9X3F3N0</accession>
<dbReference type="Pfam" id="PF00144">
    <property type="entry name" value="Beta-lactamase"/>
    <property type="match status" value="1"/>
</dbReference>
<organism evidence="2 3">
    <name type="scientific">Draconibacterium aestuarii</name>
    <dbReference type="NCBI Taxonomy" id="2998507"/>
    <lineage>
        <taxon>Bacteria</taxon>
        <taxon>Pseudomonadati</taxon>
        <taxon>Bacteroidota</taxon>
        <taxon>Bacteroidia</taxon>
        <taxon>Marinilabiliales</taxon>
        <taxon>Prolixibacteraceae</taxon>
        <taxon>Draconibacterium</taxon>
    </lineage>
</organism>
<dbReference type="AlphaFoldDB" id="A0A9X3F3N0"/>
<dbReference type="PANTHER" id="PTHR43283:SF7">
    <property type="entry name" value="BETA-LACTAMASE-RELATED DOMAIN-CONTAINING PROTEIN"/>
    <property type="match status" value="1"/>
</dbReference>
<gene>
    <name evidence="2" type="ORF">OU798_06365</name>
</gene>